<keyword evidence="5 7" id="KW-0808">Transferase</keyword>
<dbReference type="NCBIfam" id="NF001453">
    <property type="entry name" value="PRK00312.1"/>
    <property type="match status" value="1"/>
</dbReference>
<dbReference type="InterPro" id="IPR000682">
    <property type="entry name" value="PCMT"/>
</dbReference>
<comment type="catalytic activity">
    <reaction evidence="7">
        <text>[protein]-L-isoaspartate + S-adenosyl-L-methionine = [protein]-L-isoaspartate alpha-methyl ester + S-adenosyl-L-homocysteine</text>
        <dbReference type="Rhea" id="RHEA:12705"/>
        <dbReference type="Rhea" id="RHEA-COMP:12143"/>
        <dbReference type="Rhea" id="RHEA-COMP:12144"/>
        <dbReference type="ChEBI" id="CHEBI:57856"/>
        <dbReference type="ChEBI" id="CHEBI:59789"/>
        <dbReference type="ChEBI" id="CHEBI:90596"/>
        <dbReference type="ChEBI" id="CHEBI:90598"/>
        <dbReference type="EC" id="2.1.1.77"/>
    </reaction>
</comment>
<keyword evidence="4 7" id="KW-0489">Methyltransferase</keyword>
<dbReference type="CDD" id="cd02440">
    <property type="entry name" value="AdoMet_MTases"/>
    <property type="match status" value="1"/>
</dbReference>
<dbReference type="GO" id="GO:0030091">
    <property type="term" value="P:protein repair"/>
    <property type="evidence" value="ECO:0007669"/>
    <property type="project" value="UniProtKB-UniRule"/>
</dbReference>
<keyword evidence="3 7" id="KW-0963">Cytoplasm</keyword>
<comment type="subcellular location">
    <subcellularLocation>
        <location evidence="1 7">Cytoplasm</location>
    </subcellularLocation>
</comment>
<name>A0A248LFG4_9NEIS</name>
<dbReference type="RefSeq" id="WP_088859966.1">
    <property type="nucleotide sequence ID" value="NZ_CP022115.1"/>
</dbReference>
<dbReference type="GO" id="GO:0032259">
    <property type="term" value="P:methylation"/>
    <property type="evidence" value="ECO:0007669"/>
    <property type="project" value="UniProtKB-KW"/>
</dbReference>
<keyword evidence="6 7" id="KW-0949">S-adenosyl-L-methionine</keyword>
<evidence type="ECO:0000256" key="2">
    <source>
        <dbReference type="ARBA" id="ARBA00005369"/>
    </source>
</evidence>
<reference evidence="10" key="1">
    <citation type="submission" date="2017-06" db="EMBL/GenBank/DDBJ databases">
        <title>Whole genome sequence of Laribacter hongkongensis LHGZ1.</title>
        <authorList>
            <person name="Chen D."/>
            <person name="Wu H."/>
            <person name="Chen J."/>
        </authorList>
    </citation>
    <scope>NUCLEOTIDE SEQUENCE [LARGE SCALE GENOMIC DNA]</scope>
    <source>
        <strain evidence="10">LHGZ1</strain>
    </source>
</reference>
<evidence type="ECO:0000256" key="7">
    <source>
        <dbReference type="HAMAP-Rule" id="MF_00090"/>
    </source>
</evidence>
<evidence type="ECO:0000256" key="3">
    <source>
        <dbReference type="ARBA" id="ARBA00022490"/>
    </source>
</evidence>
<accession>A0A248LFG4</accession>
<evidence type="ECO:0000313" key="10">
    <source>
        <dbReference type="Proteomes" id="UP000197424"/>
    </source>
</evidence>
<evidence type="ECO:0000256" key="4">
    <source>
        <dbReference type="ARBA" id="ARBA00022603"/>
    </source>
</evidence>
<feature type="active site" evidence="7">
    <location>
        <position position="75"/>
    </location>
</feature>
<organism evidence="9 10">
    <name type="scientific">Laribacter hongkongensis</name>
    <dbReference type="NCBI Taxonomy" id="168471"/>
    <lineage>
        <taxon>Bacteria</taxon>
        <taxon>Pseudomonadati</taxon>
        <taxon>Pseudomonadota</taxon>
        <taxon>Betaproteobacteria</taxon>
        <taxon>Neisseriales</taxon>
        <taxon>Aquaspirillaceae</taxon>
        <taxon>Laribacter</taxon>
    </lineage>
</organism>
<evidence type="ECO:0000256" key="6">
    <source>
        <dbReference type="ARBA" id="ARBA00022691"/>
    </source>
</evidence>
<gene>
    <name evidence="7" type="primary">pcm</name>
    <name evidence="9" type="ORF">LHGZ1_0374</name>
</gene>
<evidence type="ECO:0000256" key="1">
    <source>
        <dbReference type="ARBA" id="ARBA00004496"/>
    </source>
</evidence>
<dbReference type="HAMAP" id="MF_00090">
    <property type="entry name" value="PIMT"/>
    <property type="match status" value="1"/>
</dbReference>
<dbReference type="InterPro" id="IPR029063">
    <property type="entry name" value="SAM-dependent_MTases_sf"/>
</dbReference>
<dbReference type="GO" id="GO:0005737">
    <property type="term" value="C:cytoplasm"/>
    <property type="evidence" value="ECO:0007669"/>
    <property type="project" value="UniProtKB-SubCell"/>
</dbReference>
<dbReference type="Pfam" id="PF01135">
    <property type="entry name" value="PCMT"/>
    <property type="match status" value="1"/>
</dbReference>
<feature type="region of interest" description="Disordered" evidence="8">
    <location>
        <begin position="1"/>
        <end position="22"/>
    </location>
</feature>
<dbReference type="SUPFAM" id="SSF53335">
    <property type="entry name" value="S-adenosyl-L-methionine-dependent methyltransferases"/>
    <property type="match status" value="1"/>
</dbReference>
<feature type="compositionally biased region" description="Polar residues" evidence="8">
    <location>
        <begin position="1"/>
        <end position="18"/>
    </location>
</feature>
<dbReference type="PANTHER" id="PTHR11579:SF0">
    <property type="entry name" value="PROTEIN-L-ISOASPARTATE(D-ASPARTATE) O-METHYLTRANSFERASE"/>
    <property type="match status" value="1"/>
</dbReference>
<dbReference type="EMBL" id="CP022115">
    <property type="protein sequence ID" value="ASJ23205.1"/>
    <property type="molecule type" value="Genomic_DNA"/>
</dbReference>
<evidence type="ECO:0000313" key="9">
    <source>
        <dbReference type="EMBL" id="ASJ23205.1"/>
    </source>
</evidence>
<evidence type="ECO:0000256" key="8">
    <source>
        <dbReference type="SAM" id="MobiDB-lite"/>
    </source>
</evidence>
<dbReference type="Gene3D" id="3.40.50.150">
    <property type="entry name" value="Vaccinia Virus protein VP39"/>
    <property type="match status" value="1"/>
</dbReference>
<protein>
    <recommendedName>
        <fullName evidence="7">Protein-L-isoaspartate O-methyltransferase</fullName>
        <ecNumber evidence="7">2.1.1.77</ecNumber>
    </recommendedName>
    <alternativeName>
        <fullName evidence="7">L-isoaspartyl protein carboxyl methyltransferase</fullName>
    </alternativeName>
    <alternativeName>
        <fullName evidence="7">Protein L-isoaspartyl methyltransferase</fullName>
    </alternativeName>
    <alternativeName>
        <fullName evidence="7">Protein-beta-aspartate methyltransferase</fullName>
        <shortName evidence="7">PIMT</shortName>
    </alternativeName>
</protein>
<comment type="similarity">
    <text evidence="2 7">Belongs to the methyltransferase superfamily. L-isoaspartyl/D-aspartyl protein methyltransferase family.</text>
</comment>
<dbReference type="GO" id="GO:0004719">
    <property type="term" value="F:protein-L-isoaspartate (D-aspartate) O-methyltransferase activity"/>
    <property type="evidence" value="ECO:0007669"/>
    <property type="project" value="UniProtKB-UniRule"/>
</dbReference>
<dbReference type="NCBIfam" id="TIGR00080">
    <property type="entry name" value="pimt"/>
    <property type="match status" value="1"/>
</dbReference>
<dbReference type="PANTHER" id="PTHR11579">
    <property type="entry name" value="PROTEIN-L-ISOASPARTATE O-METHYLTRANSFERASE"/>
    <property type="match status" value="1"/>
</dbReference>
<dbReference type="OrthoDB" id="9810066at2"/>
<dbReference type="Proteomes" id="UP000197424">
    <property type="component" value="Chromosome"/>
</dbReference>
<sequence>MAQSLTQRPAVTGSGLTSDRTRRRMIERLQEQGIRDERVLAALYAVPRHLFVDPALASRAYDDTALPLGHGQTISQPLIVARMIELLLEGRTPGRVLEVGTGCGYQAAVLSRLFPEVYSVERIAALLDKARLNLRAARMVTPRLVHTDGRQGLPEAAPFDSIIVAAAAPAIPDELTNQLATNGRLVLPVGNDLEQHLWMVERTASGLRRQKLDPVKFVPLLPGRQ</sequence>
<dbReference type="AlphaFoldDB" id="A0A248LFG4"/>
<evidence type="ECO:0000256" key="5">
    <source>
        <dbReference type="ARBA" id="ARBA00022679"/>
    </source>
</evidence>
<proteinExistence type="inferred from homology"/>
<dbReference type="FunFam" id="3.40.50.150:FF:000010">
    <property type="entry name" value="Protein-L-isoaspartate O-methyltransferase"/>
    <property type="match status" value="1"/>
</dbReference>
<comment type="function">
    <text evidence="7">Catalyzes the methyl esterification of L-isoaspartyl residues in peptides and proteins that result from spontaneous decomposition of normal L-aspartyl and L-asparaginyl residues. It plays a role in the repair and/or degradation of damaged proteins.</text>
</comment>
<dbReference type="EC" id="2.1.1.77" evidence="7"/>